<dbReference type="Proteomes" id="UP000225706">
    <property type="component" value="Unassembled WGS sequence"/>
</dbReference>
<dbReference type="SUPFAM" id="SSF53098">
    <property type="entry name" value="Ribonuclease H-like"/>
    <property type="match status" value="1"/>
</dbReference>
<evidence type="ECO:0000313" key="3">
    <source>
        <dbReference type="Proteomes" id="UP000225706"/>
    </source>
</evidence>
<accession>A0A2B4SP29</accession>
<feature type="region of interest" description="Disordered" evidence="1">
    <location>
        <begin position="1186"/>
        <end position="1206"/>
    </location>
</feature>
<dbReference type="EMBL" id="LSMT01000033">
    <property type="protein sequence ID" value="PFX31661.1"/>
    <property type="molecule type" value="Genomic_DNA"/>
</dbReference>
<comment type="caution">
    <text evidence="2">The sequence shown here is derived from an EMBL/GenBank/DDBJ whole genome shotgun (WGS) entry which is preliminary data.</text>
</comment>
<reference evidence="3" key="1">
    <citation type="journal article" date="2017" name="bioRxiv">
        <title>Comparative analysis of the genomes of Stylophora pistillata and Acropora digitifera provides evidence for extensive differences between species of corals.</title>
        <authorList>
            <person name="Voolstra C.R."/>
            <person name="Li Y."/>
            <person name="Liew Y.J."/>
            <person name="Baumgarten S."/>
            <person name="Zoccola D."/>
            <person name="Flot J.-F."/>
            <person name="Tambutte S."/>
            <person name="Allemand D."/>
            <person name="Aranda M."/>
        </authorList>
    </citation>
    <scope>NUCLEOTIDE SEQUENCE [LARGE SCALE GENOMIC DNA]</scope>
</reference>
<dbReference type="STRING" id="50429.A0A2B4SP29"/>
<dbReference type="PANTHER" id="PTHR46880">
    <property type="entry name" value="RAS-ASSOCIATING DOMAIN-CONTAINING PROTEIN"/>
    <property type="match status" value="1"/>
</dbReference>
<dbReference type="AlphaFoldDB" id="A0A2B4SP29"/>
<evidence type="ECO:0000256" key="1">
    <source>
        <dbReference type="SAM" id="MobiDB-lite"/>
    </source>
</evidence>
<sequence>MDSTYSLEWFDTKYSRFLDLIRYMQPTNAQFDDFQEAVVLCPAGQLEDEKIFGAFSRFPETTITTVSRAAAQRVNEIVIKPLFGYRQPLSQIAVGVVAQGNAILAYRGMKIVINENRDKTSRIVKGQDATLVHGHGTTLVVLFSEGERRFVHPVTHAVEGEGDVTRKKVEELKRELNEKFKESRTRLKRLNKPEQESSAVVKKRTAKSRSFDDTPCTSSQKLSREINEREVQSSTSSISKILFEPLTLCSTNALEANVLPLCPLKTSTPTSSPAKNVEAEIKINYPSRAIRKVLHGEFSRIGKALASGEPSRISSAIMKCQLTRQHVIKRVLMQVSTEVNILCSGNNPTLLRKTSKEDLMKFEFKSLCDEWQQKAPIFYSFLLMASTTSKSSVQTWSPSMALAGSILLKQRNCEMNATATVLGILLKTGSIETTLKRLSKLKLTASNSCILSKLDQMGEDHDIQLQNAKKEITKANVHLELLLDKKSASTSFLDRANIAKEIENHQESSPPGFVVSFDNIDLNLHRRNMTATKQNRDYHCVNHKMIENRVSGNHLDSKKPKSDILVVQNLKFLPTIADNEKQRMDYIVLTSRILTDYFEQLAPLKDVCINHIPHRHSKEMSSKSSKLVDYYSQLTIAPHVPVFAMRFTLKISETKEKLTKLFKTCHALAIHNRPFTDYNWLCQLDEVKGLKLGKTYRNSESAKEFTKAIAQVERKSLACAVKTAKFVSVLSDGSTDSAICEQEMFFLRYVEDGMPVVKFAASVQVERSDSASILSAMKKAVAHYLEIPCNVFFSKLVGLGCDGASNMTGHRNGLIALLQKEQPSVIVVHCFAHRLELAFKDASKSNSLHEKVVATLLMGLYYFYHNSTVNRSMLKRCSNTLHKKVRIPTRVGGTRWVGHLHRALESVISSYPIIILHLQQMTLTDSRISNKIQVNKAKCFLKLLSSKDVILYMHLLLEVYFGDQELQVILAHYGDVLQSSDVVLENVESEWTSLKAAIYDEHEAAHIPKLTWSVINRKYSDNHQNILAVIDLVLALPASSAEVERGFSQLKILKSDIRSTLSEEHLNDLLAVKLLSADIQNFDPLPAIELWNTSSVRTRRPLLKDRASQRESSTAVVNVAADNTVVSTASSVAVPIASLVAGTSAEADSNAECVILDPETAPSYSEEALPSASPEEALHDEIIGCTDDDADEERDSGVDDADDSEFEEEFVDRLIQKYL</sequence>
<feature type="region of interest" description="Disordered" evidence="1">
    <location>
        <begin position="190"/>
        <end position="223"/>
    </location>
</feature>
<gene>
    <name evidence="2" type="primary">ZNF862</name>
    <name evidence="2" type="ORF">AWC38_SpisGene3498</name>
</gene>
<organism evidence="2 3">
    <name type="scientific">Stylophora pistillata</name>
    <name type="common">Smooth cauliflower coral</name>
    <dbReference type="NCBI Taxonomy" id="50429"/>
    <lineage>
        <taxon>Eukaryota</taxon>
        <taxon>Metazoa</taxon>
        <taxon>Cnidaria</taxon>
        <taxon>Anthozoa</taxon>
        <taxon>Hexacorallia</taxon>
        <taxon>Scleractinia</taxon>
        <taxon>Astrocoeniina</taxon>
        <taxon>Pocilloporidae</taxon>
        <taxon>Stylophora</taxon>
    </lineage>
</organism>
<dbReference type="InterPro" id="IPR012337">
    <property type="entry name" value="RNaseH-like_sf"/>
</dbReference>
<evidence type="ECO:0000313" key="2">
    <source>
        <dbReference type="EMBL" id="PFX31661.1"/>
    </source>
</evidence>
<name>A0A2B4SP29_STYPI</name>
<dbReference type="PANTHER" id="PTHR46880:SF9">
    <property type="entry name" value="ZINC FINGER PROTEIN 862"/>
    <property type="match status" value="1"/>
</dbReference>
<proteinExistence type="predicted"/>
<dbReference type="OrthoDB" id="5952546at2759"/>
<keyword evidence="3" id="KW-1185">Reference proteome</keyword>
<protein>
    <submittedName>
        <fullName evidence="2">Zinc finger protein 862</fullName>
    </submittedName>
</protein>